<dbReference type="EMBL" id="JACFYJ010000117">
    <property type="protein sequence ID" value="MEI6002533.1"/>
    <property type="molecule type" value="Genomic_DNA"/>
</dbReference>
<gene>
    <name evidence="1" type="ORF">H3V53_37095</name>
</gene>
<organism evidence="1 2">
    <name type="scientific">Paraburkholderia bengalensis</name>
    <dbReference type="NCBI Taxonomy" id="2747562"/>
    <lineage>
        <taxon>Bacteria</taxon>
        <taxon>Pseudomonadati</taxon>
        <taxon>Pseudomonadota</taxon>
        <taxon>Betaproteobacteria</taxon>
        <taxon>Burkholderiales</taxon>
        <taxon>Burkholderiaceae</taxon>
        <taxon>Paraburkholderia</taxon>
    </lineage>
</organism>
<keyword evidence="2" id="KW-1185">Reference proteome</keyword>
<dbReference type="SUPFAM" id="SSF53850">
    <property type="entry name" value="Periplasmic binding protein-like II"/>
    <property type="match status" value="1"/>
</dbReference>
<reference evidence="1 2" key="1">
    <citation type="journal article" date="2022" name="Arch. Microbiol.">
        <title>Paraburkholderia bengalensis sp. nov. isolated from roots of Oryza sativa, IR64.</title>
        <authorList>
            <person name="Nag P."/>
            <person name="Mondal N."/>
            <person name="Sarkar J."/>
            <person name="Das S."/>
        </authorList>
    </citation>
    <scope>NUCLEOTIDE SEQUENCE [LARGE SCALE GENOMIC DNA]</scope>
    <source>
        <strain evidence="1 2">IR64_4_BI</strain>
    </source>
</reference>
<evidence type="ECO:0008006" key="3">
    <source>
        <dbReference type="Google" id="ProtNLM"/>
    </source>
</evidence>
<dbReference type="Proteomes" id="UP001386437">
    <property type="component" value="Unassembled WGS sequence"/>
</dbReference>
<proteinExistence type="predicted"/>
<dbReference type="Gene3D" id="3.40.190.10">
    <property type="entry name" value="Periplasmic binding protein-like II"/>
    <property type="match status" value="1"/>
</dbReference>
<evidence type="ECO:0000313" key="2">
    <source>
        <dbReference type="Proteomes" id="UP001386437"/>
    </source>
</evidence>
<dbReference type="RefSeq" id="WP_419539697.1">
    <property type="nucleotide sequence ID" value="NZ_JACFYJ010000117.1"/>
</dbReference>
<sequence length="69" mass="7400">MLLESPAADVESVQLSLMTDNLVLCAAPFYLATRASPQEPNQLESHPCIAVASENQGSAAWRIVERDGS</sequence>
<evidence type="ECO:0000313" key="1">
    <source>
        <dbReference type="EMBL" id="MEI6002533.1"/>
    </source>
</evidence>
<accession>A0ABU8J4P8</accession>
<comment type="caution">
    <text evidence="1">The sequence shown here is derived from an EMBL/GenBank/DDBJ whole genome shotgun (WGS) entry which is preliminary data.</text>
</comment>
<name>A0ABU8J4P8_9BURK</name>
<protein>
    <recommendedName>
        <fullName evidence="3">LysR family transcriptional regulator</fullName>
    </recommendedName>
</protein>